<dbReference type="OrthoDB" id="10607504at2759"/>
<proteinExistence type="predicted"/>
<feature type="compositionally biased region" description="Basic and acidic residues" evidence="1">
    <location>
        <begin position="38"/>
        <end position="59"/>
    </location>
</feature>
<feature type="compositionally biased region" description="Basic and acidic residues" evidence="1">
    <location>
        <begin position="245"/>
        <end position="255"/>
    </location>
</feature>
<dbReference type="GeneID" id="63843871"/>
<sequence length="336" mass="37720">MDLVHALLCVGYYHGQLNTTKKATDRAQRLQNLSEDIADGKKERDDNDRREASTSHSVREVQGSSIDAADIRTQIPPHNDHSETFSSGNQNATSSPPPPTKPHTYHPLLSNHLTPTERLILQTIWDTMMITILSLHIFSFFSNIAPSRAFCYTPAALQYPDWAFHDSALDWKKGKEARPPQLGMKERCERINWSLHSAGGFSSAGAAVLAALHLVALVCRVGEHMRLRLERWMMDTKLQQNAEVGRGRGQSESDKWGQQTPRDIDIHARGIHDHIPSESHTTTDQPTTLSEEEQNTGLRQRKRPALEERTGENGLSKLDALEQSMWSAALLECLLP</sequence>
<dbReference type="Proteomes" id="UP000800039">
    <property type="component" value="Unassembled WGS sequence"/>
</dbReference>
<name>A0A9P4GH77_9PLEO</name>
<feature type="compositionally biased region" description="Basic and acidic residues" evidence="1">
    <location>
        <begin position="262"/>
        <end position="277"/>
    </location>
</feature>
<organism evidence="2 3">
    <name type="scientific">Cucurbitaria berberidis CBS 394.84</name>
    <dbReference type="NCBI Taxonomy" id="1168544"/>
    <lineage>
        <taxon>Eukaryota</taxon>
        <taxon>Fungi</taxon>
        <taxon>Dikarya</taxon>
        <taxon>Ascomycota</taxon>
        <taxon>Pezizomycotina</taxon>
        <taxon>Dothideomycetes</taxon>
        <taxon>Pleosporomycetidae</taxon>
        <taxon>Pleosporales</taxon>
        <taxon>Pleosporineae</taxon>
        <taxon>Cucurbitariaceae</taxon>
        <taxon>Cucurbitaria</taxon>
    </lineage>
</organism>
<comment type="caution">
    <text evidence="2">The sequence shown here is derived from an EMBL/GenBank/DDBJ whole genome shotgun (WGS) entry which is preliminary data.</text>
</comment>
<reference evidence="2" key="1">
    <citation type="submission" date="2020-01" db="EMBL/GenBank/DDBJ databases">
        <authorList>
            <consortium name="DOE Joint Genome Institute"/>
            <person name="Haridas S."/>
            <person name="Albert R."/>
            <person name="Binder M."/>
            <person name="Bloem J."/>
            <person name="Labutti K."/>
            <person name="Salamov A."/>
            <person name="Andreopoulos B."/>
            <person name="Baker S.E."/>
            <person name="Barry K."/>
            <person name="Bills G."/>
            <person name="Bluhm B.H."/>
            <person name="Cannon C."/>
            <person name="Castanera R."/>
            <person name="Culley D.E."/>
            <person name="Daum C."/>
            <person name="Ezra D."/>
            <person name="Gonzalez J.B."/>
            <person name="Henrissat B."/>
            <person name="Kuo A."/>
            <person name="Liang C."/>
            <person name="Lipzen A."/>
            <person name="Lutzoni F."/>
            <person name="Magnuson J."/>
            <person name="Mondo S."/>
            <person name="Nolan M."/>
            <person name="Ohm R."/>
            <person name="Pangilinan J."/>
            <person name="Park H.-J."/>
            <person name="Ramirez L."/>
            <person name="Alfaro M."/>
            <person name="Sun H."/>
            <person name="Tritt A."/>
            <person name="Yoshinaga Y."/>
            <person name="Zwiers L.-H."/>
            <person name="Turgeon B.G."/>
            <person name="Goodwin S.B."/>
            <person name="Spatafora J.W."/>
            <person name="Crous P.W."/>
            <person name="Grigoriev I.V."/>
        </authorList>
    </citation>
    <scope>NUCLEOTIDE SEQUENCE</scope>
    <source>
        <strain evidence="2">CBS 394.84</strain>
    </source>
</reference>
<evidence type="ECO:0000256" key="1">
    <source>
        <dbReference type="SAM" id="MobiDB-lite"/>
    </source>
</evidence>
<dbReference type="RefSeq" id="XP_040788641.1">
    <property type="nucleotide sequence ID" value="XM_040926619.1"/>
</dbReference>
<dbReference type="EMBL" id="ML976616">
    <property type="protein sequence ID" value="KAF1846078.1"/>
    <property type="molecule type" value="Genomic_DNA"/>
</dbReference>
<keyword evidence="3" id="KW-1185">Reference proteome</keyword>
<dbReference type="AlphaFoldDB" id="A0A9P4GH77"/>
<gene>
    <name evidence="2" type="ORF">K460DRAFT_119734</name>
</gene>
<feature type="region of interest" description="Disordered" evidence="1">
    <location>
        <begin position="34"/>
        <end position="109"/>
    </location>
</feature>
<feature type="compositionally biased region" description="Polar residues" evidence="1">
    <location>
        <begin position="278"/>
        <end position="289"/>
    </location>
</feature>
<feature type="region of interest" description="Disordered" evidence="1">
    <location>
        <begin position="241"/>
        <end position="314"/>
    </location>
</feature>
<protein>
    <submittedName>
        <fullName evidence="2">Uncharacterized protein</fullName>
    </submittedName>
</protein>
<evidence type="ECO:0000313" key="2">
    <source>
        <dbReference type="EMBL" id="KAF1846078.1"/>
    </source>
</evidence>
<accession>A0A9P4GH77</accession>
<evidence type="ECO:0000313" key="3">
    <source>
        <dbReference type="Proteomes" id="UP000800039"/>
    </source>
</evidence>